<dbReference type="InterPro" id="IPR005149">
    <property type="entry name" value="Tscrpt_reg_PadR_N"/>
</dbReference>
<evidence type="ECO:0000313" key="2">
    <source>
        <dbReference type="EMBL" id="REE04894.1"/>
    </source>
</evidence>
<name>A0A3D9LGV4_9MICC</name>
<dbReference type="EMBL" id="QREH01000001">
    <property type="protein sequence ID" value="REE04894.1"/>
    <property type="molecule type" value="Genomic_DNA"/>
</dbReference>
<keyword evidence="3" id="KW-1185">Reference proteome</keyword>
<dbReference type="InterPro" id="IPR036388">
    <property type="entry name" value="WH-like_DNA-bd_sf"/>
</dbReference>
<dbReference type="PANTHER" id="PTHR43252:SF2">
    <property type="entry name" value="TRANSCRIPTION REGULATOR, PADR-LIKE FAMILY"/>
    <property type="match status" value="1"/>
</dbReference>
<gene>
    <name evidence="2" type="ORF">C8E99_2750</name>
</gene>
<dbReference type="AlphaFoldDB" id="A0A3D9LGV4"/>
<dbReference type="RefSeq" id="WP_115932758.1">
    <property type="nucleotide sequence ID" value="NZ_QREH01000001.1"/>
</dbReference>
<dbReference type="Pfam" id="PF03551">
    <property type="entry name" value="PadR"/>
    <property type="match status" value="1"/>
</dbReference>
<dbReference type="OrthoDB" id="3186544at2"/>
<evidence type="ECO:0000259" key="1">
    <source>
        <dbReference type="Pfam" id="PF03551"/>
    </source>
</evidence>
<accession>A0A3D9LGV4</accession>
<evidence type="ECO:0000313" key="3">
    <source>
        <dbReference type="Proteomes" id="UP000256727"/>
    </source>
</evidence>
<dbReference type="Proteomes" id="UP000256727">
    <property type="component" value="Unassembled WGS sequence"/>
</dbReference>
<reference evidence="2 3" key="1">
    <citation type="submission" date="2018-07" db="EMBL/GenBank/DDBJ databases">
        <title>Sequencing the genomes of 1000 actinobacteria strains.</title>
        <authorList>
            <person name="Klenk H.-P."/>
        </authorList>
    </citation>
    <scope>NUCLEOTIDE SEQUENCE [LARGE SCALE GENOMIC DNA]</scope>
    <source>
        <strain evidence="2 3">DSM 14442</strain>
    </source>
</reference>
<protein>
    <submittedName>
        <fullName evidence="2">PadR family transcriptional regulator</fullName>
    </submittedName>
</protein>
<sequence length="208" mass="23885">MSLRNALLALLTVEPMTGYDLAKRFGSSVGNVWHAPDSQIYPELRRMLQDGLLESEEVPWGRKGRKIEYTITEQGRAAFGEWMDSDLQWTRDRDPMHLRAAYFEYATPDRARAQLTAYREHILQLRGQWQQQIDEVVAGTSETLNRRLETVPASQHRRTTAFKKFTYEGLVDRADVEIAWAERGLKLLDELDGLDAQDELGTLSTQDA</sequence>
<feature type="domain" description="Transcription regulator PadR N-terminal" evidence="1">
    <location>
        <begin position="7"/>
        <end position="80"/>
    </location>
</feature>
<dbReference type="PANTHER" id="PTHR43252">
    <property type="entry name" value="TRANSCRIPTIONAL REGULATOR YQJI"/>
    <property type="match status" value="1"/>
</dbReference>
<dbReference type="Gene3D" id="1.10.10.10">
    <property type="entry name" value="Winged helix-like DNA-binding domain superfamily/Winged helix DNA-binding domain"/>
    <property type="match status" value="1"/>
</dbReference>
<dbReference type="InterPro" id="IPR036390">
    <property type="entry name" value="WH_DNA-bd_sf"/>
</dbReference>
<organism evidence="2 3">
    <name type="scientific">Citricoccus muralis</name>
    <dbReference type="NCBI Taxonomy" id="169134"/>
    <lineage>
        <taxon>Bacteria</taxon>
        <taxon>Bacillati</taxon>
        <taxon>Actinomycetota</taxon>
        <taxon>Actinomycetes</taxon>
        <taxon>Micrococcales</taxon>
        <taxon>Micrococcaceae</taxon>
        <taxon>Citricoccus</taxon>
    </lineage>
</organism>
<dbReference type="SUPFAM" id="SSF46785">
    <property type="entry name" value="Winged helix' DNA-binding domain"/>
    <property type="match status" value="1"/>
</dbReference>
<comment type="caution">
    <text evidence="2">The sequence shown here is derived from an EMBL/GenBank/DDBJ whole genome shotgun (WGS) entry which is preliminary data.</text>
</comment>
<proteinExistence type="predicted"/>